<comment type="similarity">
    <text evidence="1">Belongs to the YciI family.</text>
</comment>
<keyword evidence="4" id="KW-1185">Reference proteome</keyword>
<dbReference type="OrthoDB" id="2293521at2"/>
<evidence type="ECO:0000313" key="3">
    <source>
        <dbReference type="EMBL" id="GEO82522.1"/>
    </source>
</evidence>
<gene>
    <name evidence="3" type="ORF">ROR02_26530</name>
</gene>
<evidence type="ECO:0000313" key="4">
    <source>
        <dbReference type="Proteomes" id="UP000321567"/>
    </source>
</evidence>
<accession>A0A512HAQ6</accession>
<dbReference type="InterPro" id="IPR005545">
    <property type="entry name" value="YCII"/>
</dbReference>
<protein>
    <recommendedName>
        <fullName evidence="2">YCII-related domain-containing protein</fullName>
    </recommendedName>
</protein>
<evidence type="ECO:0000256" key="1">
    <source>
        <dbReference type="ARBA" id="ARBA00007689"/>
    </source>
</evidence>
<dbReference type="InterPro" id="IPR051807">
    <property type="entry name" value="Sec-metab_biosynth-assoc"/>
</dbReference>
<dbReference type="Gene3D" id="3.30.70.1060">
    <property type="entry name" value="Dimeric alpha+beta barrel"/>
    <property type="match status" value="1"/>
</dbReference>
<dbReference type="InterPro" id="IPR011008">
    <property type="entry name" value="Dimeric_a/b-barrel"/>
</dbReference>
<dbReference type="Pfam" id="PF03795">
    <property type="entry name" value="YCII"/>
    <property type="match status" value="1"/>
</dbReference>
<dbReference type="AlphaFoldDB" id="A0A512HAQ6"/>
<name>A0A512HAQ6_9PROT</name>
<organism evidence="3 4">
    <name type="scientific">Pararhodospirillum oryzae</name>
    <dbReference type="NCBI Taxonomy" id="478448"/>
    <lineage>
        <taxon>Bacteria</taxon>
        <taxon>Pseudomonadati</taxon>
        <taxon>Pseudomonadota</taxon>
        <taxon>Alphaproteobacteria</taxon>
        <taxon>Rhodospirillales</taxon>
        <taxon>Rhodospirillaceae</taxon>
        <taxon>Pararhodospirillum</taxon>
    </lineage>
</organism>
<dbReference type="Proteomes" id="UP000321567">
    <property type="component" value="Unassembled WGS sequence"/>
</dbReference>
<dbReference type="EMBL" id="BJZO01000085">
    <property type="protein sequence ID" value="GEO82522.1"/>
    <property type="molecule type" value="Genomic_DNA"/>
</dbReference>
<dbReference type="RefSeq" id="WP_147164549.1">
    <property type="nucleotide sequence ID" value="NZ_BJZO01000085.1"/>
</dbReference>
<comment type="caution">
    <text evidence="3">The sequence shown here is derived from an EMBL/GenBank/DDBJ whole genome shotgun (WGS) entry which is preliminary data.</text>
</comment>
<sequence>MLFALYCLDKPDHGAVRQANRPAHLTYAREWEPKMLFGGPLLDASGESMIGSLMVFDVADRAEVEAFSAGDPYTKAGLFESVTISPYRLLLGPHARI</sequence>
<dbReference type="SUPFAM" id="SSF54909">
    <property type="entry name" value="Dimeric alpha+beta barrel"/>
    <property type="match status" value="1"/>
</dbReference>
<feature type="domain" description="YCII-related" evidence="2">
    <location>
        <begin position="1"/>
        <end position="86"/>
    </location>
</feature>
<dbReference type="PANTHER" id="PTHR33606:SF3">
    <property type="entry name" value="PROTEIN YCII"/>
    <property type="match status" value="1"/>
</dbReference>
<proteinExistence type="inferred from homology"/>
<evidence type="ECO:0000259" key="2">
    <source>
        <dbReference type="Pfam" id="PF03795"/>
    </source>
</evidence>
<reference evidence="3 4" key="1">
    <citation type="submission" date="2019-07" db="EMBL/GenBank/DDBJ databases">
        <title>Whole genome shotgun sequence of Rhodospirillum oryzae NBRC 107573.</title>
        <authorList>
            <person name="Hosoyama A."/>
            <person name="Uohara A."/>
            <person name="Ohji S."/>
            <person name="Ichikawa N."/>
        </authorList>
    </citation>
    <scope>NUCLEOTIDE SEQUENCE [LARGE SCALE GENOMIC DNA]</scope>
    <source>
        <strain evidence="3 4">NBRC 107573</strain>
    </source>
</reference>
<dbReference type="PANTHER" id="PTHR33606">
    <property type="entry name" value="PROTEIN YCII"/>
    <property type="match status" value="1"/>
</dbReference>